<sequence>MANGTVKWFNATKGFGFIQPEGGAKDVFVHISALERAGIDRLDDGQKVTFDLETGRDGRQSAGNLQLAD</sequence>
<gene>
    <name evidence="5" type="ORF">H0I76_05620</name>
</gene>
<evidence type="ECO:0000259" key="4">
    <source>
        <dbReference type="PROSITE" id="PS51857"/>
    </source>
</evidence>
<keyword evidence="2" id="KW-0963">Cytoplasm</keyword>
<dbReference type="Pfam" id="PF00313">
    <property type="entry name" value="CSD"/>
    <property type="match status" value="1"/>
</dbReference>
<dbReference type="GO" id="GO:0003676">
    <property type="term" value="F:nucleic acid binding"/>
    <property type="evidence" value="ECO:0007669"/>
    <property type="project" value="InterPro"/>
</dbReference>
<dbReference type="Proteomes" id="UP000655420">
    <property type="component" value="Unassembled WGS sequence"/>
</dbReference>
<evidence type="ECO:0000256" key="2">
    <source>
        <dbReference type="ARBA" id="ARBA00022490"/>
    </source>
</evidence>
<dbReference type="FunFam" id="2.40.50.140:FF:000006">
    <property type="entry name" value="Cold shock protein CspC"/>
    <property type="match status" value="1"/>
</dbReference>
<proteinExistence type="predicted"/>
<dbReference type="InterPro" id="IPR019844">
    <property type="entry name" value="CSD_CS"/>
</dbReference>
<reference evidence="5" key="1">
    <citation type="submission" date="2020-12" db="EMBL/GenBank/DDBJ databases">
        <title>Bacterial taxonomy.</title>
        <authorList>
            <person name="Pan X."/>
        </authorList>
    </citation>
    <scope>NUCLEOTIDE SEQUENCE</scope>
    <source>
        <strain evidence="5">M0105</strain>
    </source>
</reference>
<dbReference type="InterPro" id="IPR012156">
    <property type="entry name" value="Cold_shock_CspA"/>
</dbReference>
<accession>A0A8J7SAZ9</accession>
<evidence type="ECO:0000256" key="1">
    <source>
        <dbReference type="ARBA" id="ARBA00004496"/>
    </source>
</evidence>
<dbReference type="GO" id="GO:0005829">
    <property type="term" value="C:cytosol"/>
    <property type="evidence" value="ECO:0007669"/>
    <property type="project" value="UniProtKB-ARBA"/>
</dbReference>
<dbReference type="InterPro" id="IPR050181">
    <property type="entry name" value="Cold_shock_domain"/>
</dbReference>
<comment type="subcellular location">
    <subcellularLocation>
        <location evidence="1 3">Cytoplasm</location>
    </subcellularLocation>
</comment>
<protein>
    <submittedName>
        <fullName evidence="5">Cold-shock protein</fullName>
    </submittedName>
</protein>
<dbReference type="EMBL" id="JAEHHL010000002">
    <property type="protein sequence ID" value="MBK0398657.1"/>
    <property type="molecule type" value="Genomic_DNA"/>
</dbReference>
<evidence type="ECO:0000313" key="5">
    <source>
        <dbReference type="EMBL" id="MBK0398657.1"/>
    </source>
</evidence>
<dbReference type="PROSITE" id="PS51857">
    <property type="entry name" value="CSD_2"/>
    <property type="match status" value="1"/>
</dbReference>
<dbReference type="InterPro" id="IPR011129">
    <property type="entry name" value="CSD"/>
</dbReference>
<feature type="domain" description="CSD" evidence="4">
    <location>
        <begin position="1"/>
        <end position="67"/>
    </location>
</feature>
<evidence type="ECO:0000256" key="3">
    <source>
        <dbReference type="RuleBase" id="RU000408"/>
    </source>
</evidence>
<organism evidence="5 6">
    <name type="scientific">Thermohalobaculum xanthum</name>
    <dbReference type="NCBI Taxonomy" id="2753746"/>
    <lineage>
        <taxon>Bacteria</taxon>
        <taxon>Pseudomonadati</taxon>
        <taxon>Pseudomonadota</taxon>
        <taxon>Alphaproteobacteria</taxon>
        <taxon>Rhodobacterales</taxon>
        <taxon>Paracoccaceae</taxon>
        <taxon>Thermohalobaculum</taxon>
    </lineage>
</organism>
<keyword evidence="6" id="KW-1185">Reference proteome</keyword>
<dbReference type="CDD" id="cd04458">
    <property type="entry name" value="CSP_CDS"/>
    <property type="match status" value="1"/>
</dbReference>
<dbReference type="AlphaFoldDB" id="A0A8J7SAZ9"/>
<dbReference type="InterPro" id="IPR012340">
    <property type="entry name" value="NA-bd_OB-fold"/>
</dbReference>
<dbReference type="SUPFAM" id="SSF50249">
    <property type="entry name" value="Nucleic acid-binding proteins"/>
    <property type="match status" value="1"/>
</dbReference>
<dbReference type="InterPro" id="IPR002059">
    <property type="entry name" value="CSP_DNA-bd"/>
</dbReference>
<dbReference type="PRINTS" id="PR00050">
    <property type="entry name" value="COLDSHOCK"/>
</dbReference>
<evidence type="ECO:0000313" key="6">
    <source>
        <dbReference type="Proteomes" id="UP000655420"/>
    </source>
</evidence>
<dbReference type="Gene3D" id="2.40.50.140">
    <property type="entry name" value="Nucleic acid-binding proteins"/>
    <property type="match status" value="1"/>
</dbReference>
<dbReference type="SMART" id="SM00357">
    <property type="entry name" value="CSP"/>
    <property type="match status" value="1"/>
</dbReference>
<comment type="caution">
    <text evidence="5">The sequence shown here is derived from an EMBL/GenBank/DDBJ whole genome shotgun (WGS) entry which is preliminary data.</text>
</comment>
<dbReference type="PROSITE" id="PS00352">
    <property type="entry name" value="CSD_1"/>
    <property type="match status" value="1"/>
</dbReference>
<dbReference type="RefSeq" id="WP_200608129.1">
    <property type="nucleotide sequence ID" value="NZ_JAEHHL010000002.1"/>
</dbReference>
<dbReference type="PANTHER" id="PTHR11544">
    <property type="entry name" value="COLD SHOCK DOMAIN CONTAINING PROTEINS"/>
    <property type="match status" value="1"/>
</dbReference>
<dbReference type="PIRSF" id="PIRSF002599">
    <property type="entry name" value="Cold_shock_A"/>
    <property type="match status" value="1"/>
</dbReference>
<name>A0A8J7SAZ9_9RHOB</name>